<keyword evidence="3" id="KW-1185">Reference proteome</keyword>
<gene>
    <name evidence="2" type="ORF">DVW87_15950</name>
</gene>
<protein>
    <submittedName>
        <fullName evidence="2">Uncharacterized protein</fullName>
    </submittedName>
</protein>
<dbReference type="OrthoDB" id="369674at2"/>
<dbReference type="RefSeq" id="WP_114688827.1">
    <property type="nucleotide sequence ID" value="NZ_QQNB01000004.1"/>
</dbReference>
<comment type="caution">
    <text evidence="2">The sequence shown here is derived from an EMBL/GenBank/DDBJ whole genome shotgun (WGS) entry which is preliminary data.</text>
</comment>
<dbReference type="EMBL" id="QQNB01000004">
    <property type="protein sequence ID" value="RDE04417.1"/>
    <property type="molecule type" value="Genomic_DNA"/>
</dbReference>
<organism evidence="2 3">
    <name type="scientific">Sphingomonas aracearum</name>
    <dbReference type="NCBI Taxonomy" id="2283317"/>
    <lineage>
        <taxon>Bacteria</taxon>
        <taxon>Pseudomonadati</taxon>
        <taxon>Pseudomonadota</taxon>
        <taxon>Alphaproteobacteria</taxon>
        <taxon>Sphingomonadales</taxon>
        <taxon>Sphingomonadaceae</taxon>
        <taxon>Sphingomonas</taxon>
    </lineage>
</organism>
<evidence type="ECO:0000256" key="1">
    <source>
        <dbReference type="SAM" id="MobiDB-lite"/>
    </source>
</evidence>
<dbReference type="InterPro" id="IPR059166">
    <property type="entry name" value="PLD-like_cat"/>
</dbReference>
<dbReference type="AlphaFoldDB" id="A0A369VSB1"/>
<evidence type="ECO:0000313" key="2">
    <source>
        <dbReference type="EMBL" id="RDE04417.1"/>
    </source>
</evidence>
<accession>A0A369VSB1</accession>
<reference evidence="2 3" key="1">
    <citation type="submission" date="2018-07" db="EMBL/GenBank/DDBJ databases">
        <title>a novel species of Sphingomonas isolated from the rhizosphere soil of Araceae plant.</title>
        <authorList>
            <person name="Zhiyong W."/>
            <person name="Qinglan Z."/>
            <person name="Zhiwei F."/>
            <person name="Ding X."/>
            <person name="Gejiao W."/>
            <person name="Shixue Z."/>
        </authorList>
    </citation>
    <scope>NUCLEOTIDE SEQUENCE [LARGE SCALE GENOMIC DNA]</scope>
    <source>
        <strain evidence="2 3">WZY 27</strain>
    </source>
</reference>
<dbReference type="Proteomes" id="UP000253918">
    <property type="component" value="Unassembled WGS sequence"/>
</dbReference>
<proteinExistence type="predicted"/>
<sequence>MRTAPKDFPGQAFLELLRPPKLTRTHFALFAAYSADPIVLGGALLNLHARGRDNASGNKSDFAGAIEALRERVRFIVQRGRIHRGPRLPKIAAVLDQFVVEMPYRESANSWHPKAALICYQAEGPRRFWRLWVGSRNLTMSRDLDLGLVLDGESRRRKGSQIIGGIDALGATLARAAELPSVDPDDLADELGTVRWIAPDGIEVSRIDLWTRGSEPVAPLNAASGDKIVVLSPFLCDAFARSLADMTEASADRTLVTTLPALRKLSKEGRTGLADFKLLALGAPLPDGDDVAEVEQTDREPATDEEDDGSGGATHSGLHAKLFAAIQGDRIKIVAGSANATDRAWSGRNAEVAARFTGGGGEIDGVLAIVGSATPVSDALLQTLTETEADTAELALERLRWTLADTSLSLDRNGKKYRLTSGEALPLTPSVQLDVGLATMALHRWQPGVTHIELGEVPLSLQTDLVQFRLTIGDLPPASWLLRVPVVPSIDAERDAAAISRFLSVAGLQAWLREMLEGGAGAGSEDDWDTEPEAVAPKRSSWKHDGLALEDILTAWAKDQTNKSGSLKRVDAVIDRYVAAVLAHGEHLTQADRDDLTALQQTWRIAREVLIAR</sequence>
<feature type="region of interest" description="Disordered" evidence="1">
    <location>
        <begin position="287"/>
        <end position="314"/>
    </location>
</feature>
<dbReference type="CDD" id="cd09176">
    <property type="entry name" value="PLDc_unchar6"/>
    <property type="match status" value="1"/>
</dbReference>
<name>A0A369VSB1_9SPHN</name>
<evidence type="ECO:0000313" key="3">
    <source>
        <dbReference type="Proteomes" id="UP000253918"/>
    </source>
</evidence>